<accession>A0A6J4TPL1</accession>
<dbReference type="GO" id="GO:0016491">
    <property type="term" value="F:oxidoreductase activity"/>
    <property type="evidence" value="ECO:0007669"/>
    <property type="project" value="UniProtKB-KW"/>
</dbReference>
<protein>
    <submittedName>
        <fullName evidence="2">Ubiquinol--cytochrome c reductase, cytochrome B subunit</fullName>
        <ecNumber evidence="2">1.10.2.2</ecNumber>
    </submittedName>
</protein>
<organism evidence="2">
    <name type="scientific">uncultured Thermomicrobiales bacterium</name>
    <dbReference type="NCBI Taxonomy" id="1645740"/>
    <lineage>
        <taxon>Bacteria</taxon>
        <taxon>Pseudomonadati</taxon>
        <taxon>Thermomicrobiota</taxon>
        <taxon>Thermomicrobia</taxon>
        <taxon>Thermomicrobiales</taxon>
        <taxon>environmental samples</taxon>
    </lineage>
</organism>
<evidence type="ECO:0000256" key="1">
    <source>
        <dbReference type="SAM" id="MobiDB-lite"/>
    </source>
</evidence>
<feature type="non-terminal residue" evidence="2">
    <location>
        <position position="40"/>
    </location>
</feature>
<name>A0A6J4TPL1_9BACT</name>
<gene>
    <name evidence="2" type="ORF">AVDCRST_MAG73-743</name>
</gene>
<dbReference type="EMBL" id="CADCWE010000044">
    <property type="protein sequence ID" value="CAA9528923.1"/>
    <property type="molecule type" value="Genomic_DNA"/>
</dbReference>
<dbReference type="AlphaFoldDB" id="A0A6J4TPL1"/>
<reference evidence="2" key="1">
    <citation type="submission" date="2020-02" db="EMBL/GenBank/DDBJ databases">
        <authorList>
            <person name="Meier V. D."/>
        </authorList>
    </citation>
    <scope>NUCLEOTIDE SEQUENCE</scope>
    <source>
        <strain evidence="2">AVDCRST_MAG73</strain>
    </source>
</reference>
<feature type="region of interest" description="Disordered" evidence="1">
    <location>
        <begin position="12"/>
        <end position="40"/>
    </location>
</feature>
<proteinExistence type="predicted"/>
<dbReference type="EC" id="1.10.2.2" evidence="2"/>
<evidence type="ECO:0000313" key="2">
    <source>
        <dbReference type="EMBL" id="CAA9528923.1"/>
    </source>
</evidence>
<sequence>GDLDPLLYLARHLPPPGRRVPDGGPLLADPQGRGDLRAAV</sequence>
<keyword evidence="2" id="KW-0560">Oxidoreductase</keyword>
<feature type="non-terminal residue" evidence="2">
    <location>
        <position position="1"/>
    </location>
</feature>